<name>B3EUC3_AMOA5</name>
<dbReference type="EMBL" id="CP001102">
    <property type="protein sequence ID" value="ACE05542.1"/>
    <property type="molecule type" value="Genomic_DNA"/>
</dbReference>
<proteinExistence type="predicted"/>
<reference evidence="1 2" key="1">
    <citation type="journal article" date="2010" name="J. Bacteriol.">
        <title>The genome of the amoeba symbiont 'Candidatus Amoebophilus asiaticus' reveals common mechanisms for host cell interaction among amoeba-associated bacteria.</title>
        <authorList>
            <person name="Schmitz-Esser S."/>
            <person name="Tischler P."/>
            <person name="Arnold R."/>
            <person name="Montanaro J."/>
            <person name="Wagner M."/>
            <person name="Rattei T."/>
            <person name="Horn M."/>
        </authorList>
    </citation>
    <scope>NUCLEOTIDE SEQUENCE [LARGE SCALE GENOMIC DNA]</scope>
    <source>
        <strain evidence="1 2">5a2</strain>
    </source>
</reference>
<dbReference type="HOGENOM" id="CLU_1745835_0_0_10"/>
<accession>B3EUC3</accession>
<evidence type="ECO:0008006" key="3">
    <source>
        <dbReference type="Google" id="ProtNLM"/>
    </source>
</evidence>
<sequence>MKNKNQFTIITRGLGILIVSILLNSCGVIDGNMKENHTNSSNDKGKEHKHNYDKVVCLCPVCKGGCRYFYRLSNREVVLLCEECSAVWLGTKNLDRDGIATDDVLKEQFNVADPEELFDEGARWATKEEAERSTKWAGLEKSTEFVCTY</sequence>
<dbReference type="AlphaFoldDB" id="B3EUC3"/>
<organism evidence="1 2">
    <name type="scientific">Amoebophilus asiaticus (strain 5a2)</name>
    <dbReference type="NCBI Taxonomy" id="452471"/>
    <lineage>
        <taxon>Bacteria</taxon>
        <taxon>Pseudomonadati</taxon>
        <taxon>Bacteroidota</taxon>
        <taxon>Cytophagia</taxon>
        <taxon>Cytophagales</taxon>
        <taxon>Amoebophilaceae</taxon>
        <taxon>Candidatus Amoebophilus</taxon>
    </lineage>
</organism>
<keyword evidence="2" id="KW-1185">Reference proteome</keyword>
<dbReference type="Proteomes" id="UP000001227">
    <property type="component" value="Chromosome"/>
</dbReference>
<protein>
    <recommendedName>
        <fullName evidence="3">Transcription factor zinc-finger domain-containing protein</fullName>
    </recommendedName>
</protein>
<evidence type="ECO:0000313" key="2">
    <source>
        <dbReference type="Proteomes" id="UP000001227"/>
    </source>
</evidence>
<gene>
    <name evidence="1" type="ordered locus">Aasi_0094</name>
</gene>
<dbReference type="RefSeq" id="WP_012472313.1">
    <property type="nucleotide sequence ID" value="NC_010830.1"/>
</dbReference>
<evidence type="ECO:0000313" key="1">
    <source>
        <dbReference type="EMBL" id="ACE05542.1"/>
    </source>
</evidence>
<dbReference type="OrthoDB" id="287438at2"/>
<dbReference type="KEGG" id="aas:Aasi_0094"/>